<feature type="signal peptide" evidence="1">
    <location>
        <begin position="1"/>
        <end position="23"/>
    </location>
</feature>
<organism evidence="2 4">
    <name type="scientific">Methylobacterium oxalidis</name>
    <dbReference type="NCBI Taxonomy" id="944322"/>
    <lineage>
        <taxon>Bacteria</taxon>
        <taxon>Pseudomonadati</taxon>
        <taxon>Pseudomonadota</taxon>
        <taxon>Alphaproteobacteria</taxon>
        <taxon>Hyphomicrobiales</taxon>
        <taxon>Methylobacteriaceae</taxon>
        <taxon>Methylobacterium</taxon>
    </lineage>
</organism>
<keyword evidence="5" id="KW-1185">Reference proteome</keyword>
<dbReference type="EMBL" id="BSPK01000037">
    <property type="protein sequence ID" value="GLS64453.1"/>
    <property type="molecule type" value="Genomic_DNA"/>
</dbReference>
<gene>
    <name evidence="3" type="ORF">GCM10007888_28340</name>
    <name evidence="2" type="ORF">MOX02_56230</name>
</gene>
<dbReference type="Proteomes" id="UP000321960">
    <property type="component" value="Unassembled WGS sequence"/>
</dbReference>
<name>A0A512JCE8_9HYPH</name>
<dbReference type="OrthoDB" id="8366079at2"/>
<evidence type="ECO:0008006" key="6">
    <source>
        <dbReference type="Google" id="ProtNLM"/>
    </source>
</evidence>
<dbReference type="EMBL" id="BJZU01000164">
    <property type="protein sequence ID" value="GEP07585.1"/>
    <property type="molecule type" value="Genomic_DNA"/>
</dbReference>
<keyword evidence="1" id="KW-0732">Signal</keyword>
<protein>
    <recommendedName>
        <fullName evidence="6">Type II secretion system protein GspC N-terminal domain-containing protein</fullName>
    </recommendedName>
</protein>
<feature type="chain" id="PRO_5021927947" description="Type II secretion system protein GspC N-terminal domain-containing protein" evidence="1">
    <location>
        <begin position="24"/>
        <end position="177"/>
    </location>
</feature>
<comment type="caution">
    <text evidence="2">The sequence shown here is derived from an EMBL/GenBank/DDBJ whole genome shotgun (WGS) entry which is preliminary data.</text>
</comment>
<evidence type="ECO:0000313" key="5">
    <source>
        <dbReference type="Proteomes" id="UP001156856"/>
    </source>
</evidence>
<reference evidence="3" key="4">
    <citation type="submission" date="2023-01" db="EMBL/GenBank/DDBJ databases">
        <title>Draft genome sequence of Methylobacterium oxalidis strain NBRC 107715.</title>
        <authorList>
            <person name="Sun Q."/>
            <person name="Mori K."/>
        </authorList>
    </citation>
    <scope>NUCLEOTIDE SEQUENCE</scope>
    <source>
        <strain evidence="3">NBRC 107715</strain>
    </source>
</reference>
<evidence type="ECO:0000313" key="3">
    <source>
        <dbReference type="EMBL" id="GLS64453.1"/>
    </source>
</evidence>
<proteinExistence type="predicted"/>
<dbReference type="AlphaFoldDB" id="A0A512JCE8"/>
<evidence type="ECO:0000256" key="1">
    <source>
        <dbReference type="SAM" id="SignalP"/>
    </source>
</evidence>
<reference evidence="5" key="2">
    <citation type="journal article" date="2019" name="Int. J. Syst. Evol. Microbiol.">
        <title>The Global Catalogue of Microorganisms (GCM) 10K type strain sequencing project: providing services to taxonomists for standard genome sequencing and annotation.</title>
        <authorList>
            <consortium name="The Broad Institute Genomics Platform"/>
            <consortium name="The Broad Institute Genome Sequencing Center for Infectious Disease"/>
            <person name="Wu L."/>
            <person name="Ma J."/>
        </authorList>
    </citation>
    <scope>NUCLEOTIDE SEQUENCE [LARGE SCALE GENOMIC DNA]</scope>
    <source>
        <strain evidence="5">NBRC 107715</strain>
    </source>
</reference>
<accession>A0A512JCE8</accession>
<reference evidence="2 4" key="3">
    <citation type="submission" date="2019-07" db="EMBL/GenBank/DDBJ databases">
        <title>Whole genome shotgun sequence of Methylobacterium oxalidis NBRC 107715.</title>
        <authorList>
            <person name="Hosoyama A."/>
            <person name="Uohara A."/>
            <person name="Ohji S."/>
            <person name="Ichikawa N."/>
        </authorList>
    </citation>
    <scope>NUCLEOTIDE SEQUENCE [LARGE SCALE GENOMIC DNA]</scope>
    <source>
        <strain evidence="2 4">NBRC 107715</strain>
    </source>
</reference>
<evidence type="ECO:0000313" key="2">
    <source>
        <dbReference type="EMBL" id="GEP07585.1"/>
    </source>
</evidence>
<evidence type="ECO:0000313" key="4">
    <source>
        <dbReference type="Proteomes" id="UP000321960"/>
    </source>
</evidence>
<dbReference type="Proteomes" id="UP001156856">
    <property type="component" value="Unassembled WGS sequence"/>
</dbReference>
<reference evidence="3" key="1">
    <citation type="journal article" date="2014" name="Int. J. Syst. Evol. Microbiol.">
        <title>Complete genome of a new Firmicutes species belonging to the dominant human colonic microbiota ('Ruminococcus bicirculans') reveals two chromosomes and a selective capacity to utilize plant glucans.</title>
        <authorList>
            <consortium name="NISC Comparative Sequencing Program"/>
            <person name="Wegmann U."/>
            <person name="Louis P."/>
            <person name="Goesmann A."/>
            <person name="Henrissat B."/>
            <person name="Duncan S.H."/>
            <person name="Flint H.J."/>
        </authorList>
    </citation>
    <scope>NUCLEOTIDE SEQUENCE</scope>
    <source>
        <strain evidence="3">NBRC 107715</strain>
    </source>
</reference>
<sequence>MATQLRSARALVLTLACGAPALAASLWAAWAGLMGPIGPATGAERATRLGRSAPAIPDLHAAADANPAEMLIAKPLFSPTRTRPAARTPIMVAQTVEAPPPPPPVTPRPVPNYTMGGVLISAAGRKVLLRKHKGDRGWWIGEGKSTADGWKVLTVTAENVNLSCDGQEVVLFLRPHK</sequence>
<dbReference type="RefSeq" id="WP_147029020.1">
    <property type="nucleotide sequence ID" value="NZ_BJZU01000164.1"/>
</dbReference>